<reference evidence="1" key="1">
    <citation type="journal article" date="2023" name="bioRxiv">
        <title>Improved chromosome-level genome assembly for marigold (Tagetes erecta).</title>
        <authorList>
            <person name="Jiang F."/>
            <person name="Yuan L."/>
            <person name="Wang S."/>
            <person name="Wang H."/>
            <person name="Xu D."/>
            <person name="Wang A."/>
            <person name="Fan W."/>
        </authorList>
    </citation>
    <scope>NUCLEOTIDE SEQUENCE</scope>
    <source>
        <strain evidence="1">WSJ</strain>
        <tissue evidence="1">Leaf</tissue>
    </source>
</reference>
<dbReference type="AlphaFoldDB" id="A0AAD8KTR7"/>
<gene>
    <name evidence="1" type="ORF">QVD17_17718</name>
</gene>
<keyword evidence="2" id="KW-1185">Reference proteome</keyword>
<accession>A0AAD8KTR7</accession>
<name>A0AAD8KTR7_TARER</name>
<dbReference type="EMBL" id="JAUHHV010000004">
    <property type="protein sequence ID" value="KAK1428878.1"/>
    <property type="molecule type" value="Genomic_DNA"/>
</dbReference>
<dbReference type="PANTHER" id="PTHR38223:SF4">
    <property type="match status" value="1"/>
</dbReference>
<dbReference type="PANTHER" id="PTHR38223">
    <property type="match status" value="1"/>
</dbReference>
<dbReference type="Proteomes" id="UP001229421">
    <property type="component" value="Unassembled WGS sequence"/>
</dbReference>
<evidence type="ECO:0000313" key="1">
    <source>
        <dbReference type="EMBL" id="KAK1428878.1"/>
    </source>
</evidence>
<evidence type="ECO:0000313" key="2">
    <source>
        <dbReference type="Proteomes" id="UP001229421"/>
    </source>
</evidence>
<proteinExistence type="predicted"/>
<protein>
    <submittedName>
        <fullName evidence="1">Uncharacterized protein</fullName>
    </submittedName>
</protein>
<comment type="caution">
    <text evidence="1">The sequence shown here is derived from an EMBL/GenBank/DDBJ whole genome shotgun (WGS) entry which is preliminary data.</text>
</comment>
<sequence>MAGLQYNFFPTDFFYPQPTSTSTNTSYPQTLSFNTQKPEVVLEDLSKMKSSNGIKKQIKTLKLSTTNKQI</sequence>
<organism evidence="1 2">
    <name type="scientific">Tagetes erecta</name>
    <name type="common">African marigold</name>
    <dbReference type="NCBI Taxonomy" id="13708"/>
    <lineage>
        <taxon>Eukaryota</taxon>
        <taxon>Viridiplantae</taxon>
        <taxon>Streptophyta</taxon>
        <taxon>Embryophyta</taxon>
        <taxon>Tracheophyta</taxon>
        <taxon>Spermatophyta</taxon>
        <taxon>Magnoliopsida</taxon>
        <taxon>eudicotyledons</taxon>
        <taxon>Gunneridae</taxon>
        <taxon>Pentapetalae</taxon>
        <taxon>asterids</taxon>
        <taxon>campanulids</taxon>
        <taxon>Asterales</taxon>
        <taxon>Asteraceae</taxon>
        <taxon>Asteroideae</taxon>
        <taxon>Heliantheae alliance</taxon>
        <taxon>Tageteae</taxon>
        <taxon>Tagetes</taxon>
    </lineage>
</organism>